<evidence type="ECO:0000313" key="3">
    <source>
        <dbReference type="Proteomes" id="UP001054837"/>
    </source>
</evidence>
<evidence type="ECO:0000313" key="2">
    <source>
        <dbReference type="EMBL" id="GIY30503.1"/>
    </source>
</evidence>
<gene>
    <name evidence="1" type="ORF">CDAR_127751</name>
    <name evidence="2" type="ORF">CDAR_371761</name>
</gene>
<evidence type="ECO:0000313" key="1">
    <source>
        <dbReference type="EMBL" id="GIX89270.1"/>
    </source>
</evidence>
<proteinExistence type="predicted"/>
<protein>
    <submittedName>
        <fullName evidence="1">Uncharacterized protein</fullName>
    </submittedName>
</protein>
<dbReference type="AlphaFoldDB" id="A0AAV4NZU4"/>
<reference evidence="1 3" key="1">
    <citation type="submission" date="2021-06" db="EMBL/GenBank/DDBJ databases">
        <title>Caerostris darwini draft genome.</title>
        <authorList>
            <person name="Kono N."/>
            <person name="Arakawa K."/>
        </authorList>
    </citation>
    <scope>NUCLEOTIDE SEQUENCE [LARGE SCALE GENOMIC DNA]</scope>
</reference>
<organism evidence="1 3">
    <name type="scientific">Caerostris darwini</name>
    <dbReference type="NCBI Taxonomy" id="1538125"/>
    <lineage>
        <taxon>Eukaryota</taxon>
        <taxon>Metazoa</taxon>
        <taxon>Ecdysozoa</taxon>
        <taxon>Arthropoda</taxon>
        <taxon>Chelicerata</taxon>
        <taxon>Arachnida</taxon>
        <taxon>Araneae</taxon>
        <taxon>Araneomorphae</taxon>
        <taxon>Entelegynae</taxon>
        <taxon>Araneoidea</taxon>
        <taxon>Araneidae</taxon>
        <taxon>Caerostris</taxon>
    </lineage>
</organism>
<comment type="caution">
    <text evidence="1">The sequence shown here is derived from an EMBL/GenBank/DDBJ whole genome shotgun (WGS) entry which is preliminary data.</text>
</comment>
<keyword evidence="3" id="KW-1185">Reference proteome</keyword>
<dbReference type="EMBL" id="BPLQ01007509">
    <property type="protein sequence ID" value="GIY30503.1"/>
    <property type="molecule type" value="Genomic_DNA"/>
</dbReference>
<accession>A0AAV4NZU4</accession>
<sequence>MSENLCNDREFGRKRSESLPASRIIFKDKGVVKFFSLRNLSGSESSSSLESINFLMEINKYPELDVSDYEEILTEVCSKIHLHPNARFSTKLARPHVQDQETWKHRFLRVSRNISRRIRQHFRH</sequence>
<dbReference type="EMBL" id="BPLQ01002159">
    <property type="protein sequence ID" value="GIX89270.1"/>
    <property type="molecule type" value="Genomic_DNA"/>
</dbReference>
<dbReference type="Proteomes" id="UP001054837">
    <property type="component" value="Unassembled WGS sequence"/>
</dbReference>
<name>A0AAV4NZU4_9ARAC</name>